<dbReference type="EC" id="5.4.99.-" evidence="4"/>
<evidence type="ECO:0000259" key="6">
    <source>
        <dbReference type="Pfam" id="PF00849"/>
    </source>
</evidence>
<dbReference type="InterPro" id="IPR020094">
    <property type="entry name" value="TruA/RsuA/RluB/E/F_N"/>
</dbReference>
<dbReference type="SUPFAM" id="SSF55120">
    <property type="entry name" value="Pseudouridine synthase"/>
    <property type="match status" value="1"/>
</dbReference>
<dbReference type="InterPro" id="IPR050343">
    <property type="entry name" value="RsuA_PseudoU_synthase"/>
</dbReference>
<evidence type="ECO:0000256" key="2">
    <source>
        <dbReference type="ARBA" id="ARBA00022552"/>
    </source>
</evidence>
<feature type="domain" description="Pseudouridine synthase RsuA/RluA-like" evidence="6">
    <location>
        <begin position="55"/>
        <end position="198"/>
    </location>
</feature>
<evidence type="ECO:0000313" key="8">
    <source>
        <dbReference type="Proteomes" id="UP000779070"/>
    </source>
</evidence>
<dbReference type="InterPro" id="IPR000748">
    <property type="entry name" value="PsdUridine_synth_RsuA/RluB/E/F"/>
</dbReference>
<protein>
    <recommendedName>
        <fullName evidence="4">Pseudouridine synthase</fullName>
        <ecNumber evidence="4">5.4.99.-</ecNumber>
    </recommendedName>
</protein>
<keyword evidence="2" id="KW-0698">rRNA processing</keyword>
<dbReference type="PANTHER" id="PTHR47683:SF2">
    <property type="entry name" value="RNA-BINDING S4 DOMAIN-CONTAINING PROTEIN"/>
    <property type="match status" value="1"/>
</dbReference>
<dbReference type="PROSITE" id="PS01149">
    <property type="entry name" value="PSI_RSU"/>
    <property type="match status" value="1"/>
</dbReference>
<feature type="compositionally biased region" description="Basic residues" evidence="5">
    <location>
        <begin position="14"/>
        <end position="42"/>
    </location>
</feature>
<dbReference type="Gene3D" id="3.30.70.1560">
    <property type="entry name" value="Alpha-L RNA-binding motif"/>
    <property type="match status" value="1"/>
</dbReference>
<dbReference type="NCBIfam" id="TIGR00093">
    <property type="entry name" value="pseudouridine synthase"/>
    <property type="match status" value="1"/>
</dbReference>
<reference evidence="7 8" key="1">
    <citation type="submission" date="2021-02" db="EMBL/GenBank/DDBJ databases">
        <title>Draft Genome Sequences of 5 Vibrio neptunius Strains Isolated From of Bivalve Hatcheries.</title>
        <authorList>
            <person name="Galvis F."/>
            <person name="Barja J.L."/>
            <person name="Lemos M.L."/>
            <person name="Balado M."/>
        </authorList>
    </citation>
    <scope>NUCLEOTIDE SEQUENCE [LARGE SCALE GENOMIC DNA]</scope>
    <source>
        <strain evidence="7 8">PP-145.98</strain>
    </source>
</reference>
<dbReference type="Pfam" id="PF00849">
    <property type="entry name" value="PseudoU_synth_2"/>
    <property type="match status" value="1"/>
</dbReference>
<organism evidence="7 8">
    <name type="scientific">Vibrio neptunius</name>
    <dbReference type="NCBI Taxonomy" id="170651"/>
    <lineage>
        <taxon>Bacteria</taxon>
        <taxon>Pseudomonadati</taxon>
        <taxon>Pseudomonadota</taxon>
        <taxon>Gammaproteobacteria</taxon>
        <taxon>Vibrionales</taxon>
        <taxon>Vibrionaceae</taxon>
        <taxon>Vibrio</taxon>
    </lineage>
</organism>
<dbReference type="PANTHER" id="PTHR47683">
    <property type="entry name" value="PSEUDOURIDINE SYNTHASE FAMILY PROTEIN-RELATED"/>
    <property type="match status" value="1"/>
</dbReference>
<accession>A0ABS3A162</accession>
<dbReference type="Proteomes" id="UP000779070">
    <property type="component" value="Unassembled WGS sequence"/>
</dbReference>
<evidence type="ECO:0000256" key="4">
    <source>
        <dbReference type="RuleBase" id="RU003887"/>
    </source>
</evidence>
<dbReference type="RefSeq" id="WP_206368935.1">
    <property type="nucleotide sequence ID" value="NZ_CAWPTM010000145.1"/>
</dbReference>
<dbReference type="InterPro" id="IPR020103">
    <property type="entry name" value="PsdUridine_synth_cat_dom_sf"/>
</dbReference>
<evidence type="ECO:0000256" key="3">
    <source>
        <dbReference type="ARBA" id="ARBA00023235"/>
    </source>
</evidence>
<comment type="caution">
    <text evidence="7">The sequence shown here is derived from an EMBL/GenBank/DDBJ whole genome shotgun (WGS) entry which is preliminary data.</text>
</comment>
<gene>
    <name evidence="7" type="ORF">JYA62_03750</name>
</gene>
<dbReference type="InterPro" id="IPR018496">
    <property type="entry name" value="PsdUridine_synth_RsuA/RluB_CS"/>
</dbReference>
<dbReference type="InterPro" id="IPR006145">
    <property type="entry name" value="PsdUridine_synth_RsuA/RluA"/>
</dbReference>
<evidence type="ECO:0000256" key="1">
    <source>
        <dbReference type="ARBA" id="ARBA00008348"/>
    </source>
</evidence>
<evidence type="ECO:0000313" key="7">
    <source>
        <dbReference type="EMBL" id="MBN3576779.1"/>
    </source>
</evidence>
<dbReference type="InterPro" id="IPR042092">
    <property type="entry name" value="PsdUridine_s_RsuA/RluB/E/F_cat"/>
</dbReference>
<keyword evidence="3 4" id="KW-0413">Isomerase</keyword>
<sequence length="230" mass="26030">MSPRSHRESSSPSSRRRQSGFKHSSAAHKTKPHSSRNRKKPTSNKPRLAPENRKVIVFNKPFDTLSQFTDGEGRKTLADFIPVKDVYAAGRLDRDSEGLMVLTNDGILQAKLTQPKSKSPKTYWVQVDGAPSESDLDKLRTGVELKDGMTLPAKVEVMAEPRVWERSPPVRFRANIPTTWLAITIIEGRNRQVRRMTANIGFPTLRLIRYSMGDIKLGELQPGEWKEIKI</sequence>
<feature type="region of interest" description="Disordered" evidence="5">
    <location>
        <begin position="1"/>
        <end position="54"/>
    </location>
</feature>
<dbReference type="Gene3D" id="3.30.70.580">
    <property type="entry name" value="Pseudouridine synthase I, catalytic domain, N-terminal subdomain"/>
    <property type="match status" value="1"/>
</dbReference>
<evidence type="ECO:0000256" key="5">
    <source>
        <dbReference type="SAM" id="MobiDB-lite"/>
    </source>
</evidence>
<dbReference type="EMBL" id="JAFHLB010000003">
    <property type="protein sequence ID" value="MBN3576779.1"/>
    <property type="molecule type" value="Genomic_DNA"/>
</dbReference>
<proteinExistence type="inferred from homology"/>
<comment type="similarity">
    <text evidence="1 4">Belongs to the pseudouridine synthase RsuA family.</text>
</comment>
<name>A0ABS3A162_9VIBR</name>
<keyword evidence="8" id="KW-1185">Reference proteome</keyword>